<dbReference type="Gene3D" id="3.55.50.10">
    <property type="entry name" value="Baseplate protein-like domains"/>
    <property type="match status" value="1"/>
</dbReference>
<dbReference type="GeneID" id="93529515"/>
<dbReference type="SUPFAM" id="SSF69255">
    <property type="entry name" value="gp5 N-terminal domain-like"/>
    <property type="match status" value="1"/>
</dbReference>
<dbReference type="OrthoDB" id="727155at2"/>
<name>A0A9Q6Z4G1_MYROD</name>
<dbReference type="EMBL" id="CP068108">
    <property type="protein sequence ID" value="QQT99965.1"/>
    <property type="molecule type" value="Genomic_DNA"/>
</dbReference>
<dbReference type="InterPro" id="IPR006531">
    <property type="entry name" value="Gp5/Vgr_OB"/>
</dbReference>
<accession>A0A9Q6Z4G1</accession>
<dbReference type="SUPFAM" id="SSF69279">
    <property type="entry name" value="Phage tail proteins"/>
    <property type="match status" value="1"/>
</dbReference>
<dbReference type="SUPFAM" id="SSF69349">
    <property type="entry name" value="Phage fibre proteins"/>
    <property type="match status" value="1"/>
</dbReference>
<gene>
    <name evidence="2" type="ORF">I6I88_17665</name>
</gene>
<dbReference type="RefSeq" id="WP_002988736.1">
    <property type="nucleotide sequence ID" value="NZ_CP068108.1"/>
</dbReference>
<dbReference type="Gene3D" id="2.30.110.50">
    <property type="match status" value="1"/>
</dbReference>
<dbReference type="Proteomes" id="UP000596202">
    <property type="component" value="Chromosome"/>
</dbReference>
<organism evidence="2 3">
    <name type="scientific">Myroides odoratus</name>
    <name type="common">Flavobacterium odoratum</name>
    <dbReference type="NCBI Taxonomy" id="256"/>
    <lineage>
        <taxon>Bacteria</taxon>
        <taxon>Pseudomonadati</taxon>
        <taxon>Bacteroidota</taxon>
        <taxon>Flavobacteriia</taxon>
        <taxon>Flavobacteriales</taxon>
        <taxon>Flavobacteriaceae</taxon>
        <taxon>Myroides</taxon>
    </lineage>
</organism>
<dbReference type="AlphaFoldDB" id="A0A9Q6Z4G1"/>
<feature type="domain" description="Gp5/Type VI secretion system Vgr protein OB-fold" evidence="1">
    <location>
        <begin position="420"/>
        <end position="499"/>
    </location>
</feature>
<dbReference type="Pfam" id="PF05954">
    <property type="entry name" value="Phage_GPD"/>
    <property type="match status" value="1"/>
</dbReference>
<evidence type="ECO:0000259" key="1">
    <source>
        <dbReference type="Pfam" id="PF04717"/>
    </source>
</evidence>
<dbReference type="Pfam" id="PF04717">
    <property type="entry name" value="Phage_base_V"/>
    <property type="match status" value="1"/>
</dbReference>
<protein>
    <submittedName>
        <fullName evidence="2">Type IV secretion protein Rhs</fullName>
    </submittedName>
</protein>
<reference evidence="2 3" key="1">
    <citation type="submission" date="2021-01" db="EMBL/GenBank/DDBJ databases">
        <title>FDA dAtabase for Regulatory Grade micrObial Sequences (FDA-ARGOS): Supporting development and validation of Infectious Disease Dx tests.</title>
        <authorList>
            <person name="Sproer C."/>
            <person name="Gronow S."/>
            <person name="Severitt S."/>
            <person name="Schroder I."/>
            <person name="Tallon L."/>
            <person name="Sadzewicz L."/>
            <person name="Zhao X."/>
            <person name="Boylan J."/>
            <person name="Ott S."/>
            <person name="Bowen H."/>
            <person name="Vavikolanu K."/>
            <person name="Mehta A."/>
            <person name="Aluvathingal J."/>
            <person name="Nadendla S."/>
            <person name="Lowell S."/>
            <person name="Myers T."/>
            <person name="Yan Y."/>
            <person name="Sichtig H."/>
        </authorList>
    </citation>
    <scope>NUCLEOTIDE SEQUENCE [LARGE SCALE GENOMIC DNA]</scope>
    <source>
        <strain evidence="2 3">FDAARGOS_1131</strain>
    </source>
</reference>
<sequence length="656" mass="72292">MTTKTLFDEQELNQTKQETAYLNQLHNTHTNVQSNAQVIADHLPLGVNPLVDIRIVIEGFECKGFKEFKLQQNVKDHHTFFLTLPHHALGESETYRMEQTQDLLGKRIVARFTYKYGGPEKPERDFIGIITEVSFEQSRGNRGDIILTGYSPTILLDRAPHIQSFGGKDPISLSAIVHQLLEEGYTQKGKYNYLIQSQKQGTLSYSCQYNETAYNYLARMAEAYGEQFFYDGEILHFGDVPRIEAPIALVYGRDVEQIKVCMAAQHVNRELYGYNSLDHERLSAIGDTNLQVRGTLAQHAYEQSQRVFTAPSVQVAPVNALTNQDITQAQKGLIGRVGMNVFTISGTTTIPFLYPGCIIELSMFHSKEREHHFFTKLMITHISHEVDALGTYKGYFEAVDAETGSIPKGTYQNPLVEQQIATVINNTDPQNKGRVQVRFDWQNTDLNTDFIRVMAPDAGSSATVDTNRGFVAIPEVGDQVLIGFMNQHPDQPFVMGGLFHGQIAQGGGKENSMKSWSTKSGHIIELDDQGGIKIIDKTKNVIQLDGAGRIDVQSSKSIVLQAGKSSLILEENGKIFLQGVELSLKGEIISNAANQKLVAQSGDAVLTLDAEENEAVLSAKSSTVNGSSTATVNGGLDAKLTASGTASIEGAIVKLN</sequence>
<proteinExistence type="predicted"/>
<dbReference type="Gene3D" id="2.40.50.230">
    <property type="entry name" value="Gp5 N-terminal domain"/>
    <property type="match status" value="1"/>
</dbReference>
<evidence type="ECO:0000313" key="2">
    <source>
        <dbReference type="EMBL" id="QQT99965.1"/>
    </source>
</evidence>
<evidence type="ECO:0000313" key="3">
    <source>
        <dbReference type="Proteomes" id="UP000596202"/>
    </source>
</evidence>
<dbReference type="Gene3D" id="4.10.220.110">
    <property type="match status" value="1"/>
</dbReference>
<dbReference type="InterPro" id="IPR037026">
    <property type="entry name" value="Vgr_OB-fold_dom_sf"/>
</dbReference>